<feature type="signal peptide" evidence="3">
    <location>
        <begin position="1"/>
        <end position="21"/>
    </location>
</feature>
<name>A0A1I1IR18_9GAMM</name>
<dbReference type="Proteomes" id="UP000199046">
    <property type="component" value="Unassembled WGS sequence"/>
</dbReference>
<evidence type="ECO:0000256" key="2">
    <source>
        <dbReference type="ARBA" id="ARBA00022729"/>
    </source>
</evidence>
<dbReference type="AlphaFoldDB" id="A0A1I1IR18"/>
<dbReference type="InterPro" id="IPR007428">
    <property type="entry name" value="MlaA"/>
</dbReference>
<evidence type="ECO:0000313" key="4">
    <source>
        <dbReference type="EMBL" id="SFC36738.1"/>
    </source>
</evidence>
<dbReference type="PRINTS" id="PR01805">
    <property type="entry name" value="VACJLIPOPROT"/>
</dbReference>
<keyword evidence="2 3" id="KW-0732">Signal</keyword>
<dbReference type="PANTHER" id="PTHR30035:SF3">
    <property type="entry name" value="INTERMEMBRANE PHOSPHOLIPID TRANSPORT SYSTEM LIPOPROTEIN MLAA"/>
    <property type="match status" value="1"/>
</dbReference>
<dbReference type="Pfam" id="PF04333">
    <property type="entry name" value="MlaA"/>
    <property type="match status" value="1"/>
</dbReference>
<evidence type="ECO:0000256" key="1">
    <source>
        <dbReference type="ARBA" id="ARBA00010634"/>
    </source>
</evidence>
<dbReference type="RefSeq" id="WP_090131900.1">
    <property type="nucleotide sequence ID" value="NZ_FOLY01000002.1"/>
</dbReference>
<sequence>MKTWTNIAATTLACVTLAGCAGTQTQDSNPQDPWEGFNRGVYSFNDTLDRYALKPVAQGYDYITPTPVQEGVGNFFSNLGEISNSFNSLLQWKLTNAGTSIGRLLINTTLGLGGFLDPATRMGIDKQDEDFGQTLAVWGVGSGPYLVLPFLGPSTVRDTAGLPVDWYTDPVTYVDDDVTRWSVRFIDLVQARASLLDQEKLIQGDRYTFIRDAYLQRREFLINDGRSGEDPFASDNIEFDDSDFAD</sequence>
<dbReference type="OrthoDB" id="9785326at2"/>
<proteinExistence type="inferred from homology"/>
<organism evidence="4 5">
    <name type="scientific">Kushneria avicenniae</name>
    <dbReference type="NCBI Taxonomy" id="402385"/>
    <lineage>
        <taxon>Bacteria</taxon>
        <taxon>Pseudomonadati</taxon>
        <taxon>Pseudomonadota</taxon>
        <taxon>Gammaproteobacteria</taxon>
        <taxon>Oceanospirillales</taxon>
        <taxon>Halomonadaceae</taxon>
        <taxon>Kushneria</taxon>
    </lineage>
</organism>
<gene>
    <name evidence="4" type="ORF">SAMN05421848_1294</name>
</gene>
<protein>
    <submittedName>
        <fullName evidence="4">Phospholipid-binding lipoprotein MlaA</fullName>
    </submittedName>
</protein>
<keyword evidence="4" id="KW-0449">Lipoprotein</keyword>
<reference evidence="5" key="1">
    <citation type="submission" date="2016-10" db="EMBL/GenBank/DDBJ databases">
        <authorList>
            <person name="Varghese N."/>
            <person name="Submissions S."/>
        </authorList>
    </citation>
    <scope>NUCLEOTIDE SEQUENCE [LARGE SCALE GENOMIC DNA]</scope>
    <source>
        <strain evidence="5">DSM 23439</strain>
    </source>
</reference>
<dbReference type="PROSITE" id="PS51257">
    <property type="entry name" value="PROKAR_LIPOPROTEIN"/>
    <property type="match status" value="1"/>
</dbReference>
<dbReference type="PANTHER" id="PTHR30035">
    <property type="entry name" value="LIPOPROTEIN VACJ-RELATED"/>
    <property type="match status" value="1"/>
</dbReference>
<dbReference type="GO" id="GO:0016020">
    <property type="term" value="C:membrane"/>
    <property type="evidence" value="ECO:0007669"/>
    <property type="project" value="InterPro"/>
</dbReference>
<keyword evidence="5" id="KW-1185">Reference proteome</keyword>
<feature type="chain" id="PRO_5011481056" evidence="3">
    <location>
        <begin position="22"/>
        <end position="246"/>
    </location>
</feature>
<evidence type="ECO:0000256" key="3">
    <source>
        <dbReference type="SAM" id="SignalP"/>
    </source>
</evidence>
<dbReference type="EMBL" id="FOLY01000002">
    <property type="protein sequence ID" value="SFC36738.1"/>
    <property type="molecule type" value="Genomic_DNA"/>
</dbReference>
<comment type="similarity">
    <text evidence="1">Belongs to the MlaA family.</text>
</comment>
<evidence type="ECO:0000313" key="5">
    <source>
        <dbReference type="Proteomes" id="UP000199046"/>
    </source>
</evidence>
<accession>A0A1I1IR18</accession>
<dbReference type="GO" id="GO:0120010">
    <property type="term" value="P:intermembrane phospholipid transfer"/>
    <property type="evidence" value="ECO:0007669"/>
    <property type="project" value="TreeGrafter"/>
</dbReference>
<dbReference type="STRING" id="402385.SAMN05421848_1294"/>